<dbReference type="AlphaFoldDB" id="A0A507BWF9"/>
<dbReference type="InterPro" id="IPR032727">
    <property type="entry name" value="CLAMP"/>
</dbReference>
<reference evidence="2 3" key="1">
    <citation type="journal article" date="2019" name="Sci. Rep.">
        <title>Comparative genomics of chytrid fungi reveal insights into the obligate biotrophic and pathogenic lifestyle of Synchytrium endobioticum.</title>
        <authorList>
            <person name="van de Vossenberg B.T.L.H."/>
            <person name="Warris S."/>
            <person name="Nguyen H.D.T."/>
            <person name="van Gent-Pelzer M.P.E."/>
            <person name="Joly D.L."/>
            <person name="van de Geest H.C."/>
            <person name="Bonants P.J.M."/>
            <person name="Smith D.S."/>
            <person name="Levesque C.A."/>
            <person name="van der Lee T.A.J."/>
        </authorList>
    </citation>
    <scope>NUCLEOTIDE SEQUENCE [LARGE SCALE GENOMIC DNA]</scope>
    <source>
        <strain evidence="2 3">MB42</strain>
    </source>
</reference>
<dbReference type="Pfam" id="PF14769">
    <property type="entry name" value="CLAMP"/>
    <property type="match status" value="1"/>
</dbReference>
<keyword evidence="3" id="KW-1185">Reference proteome</keyword>
<dbReference type="VEuPathDB" id="FungiDB:SeMB42_g07755"/>
<dbReference type="PANTHER" id="PTHR28457">
    <property type="entry name" value="COILED-COIL DOMAIN-CONTAINING PROTEIN 189"/>
    <property type="match status" value="1"/>
</dbReference>
<accession>A0A507BWF9</accession>
<evidence type="ECO:0000256" key="1">
    <source>
        <dbReference type="SAM" id="MobiDB-lite"/>
    </source>
</evidence>
<dbReference type="PANTHER" id="PTHR28457:SF1">
    <property type="entry name" value="CILIA- AND FLAGELLA-ASSOCIATED PROTEIN 119"/>
    <property type="match status" value="1"/>
</dbReference>
<dbReference type="Proteomes" id="UP000317494">
    <property type="component" value="Unassembled WGS sequence"/>
</dbReference>
<dbReference type="EMBL" id="QEAN01000615">
    <property type="protein sequence ID" value="TPX31451.1"/>
    <property type="molecule type" value="Genomic_DNA"/>
</dbReference>
<sequence>MASRASTVNGPKPTTPATKRPLSSSTATRPASRGYPSKVAHPNASTDNLSSHRTKKSSLPCESLGWPDVDHQSDAIDAAAMLATPALPMDVIKAFNALDVKDCITKMATLVSIPNWRDDLKANIRLCYCHQAYMFARENRFSDPQTSIFFTLKKALLDKCIDRGYTVERTIHIFRAMAMHLLSSSTFDYPQLELITEFVLTSVFQHFRLYKLVLSTDQEQKTLHITLPTAPKLSIPPLNHAITLDIYNAELEAKRKIEQDERAERAKKENDEALARAANPLNPLTEDEIKVLAAQSLSVMLDGMLNHVDHLLKEKEARYLQILAKLQH</sequence>
<proteinExistence type="predicted"/>
<protein>
    <submittedName>
        <fullName evidence="2">Uncharacterized protein</fullName>
    </submittedName>
</protein>
<name>A0A507BWF9_9FUNG</name>
<organism evidence="2 3">
    <name type="scientific">Synchytrium endobioticum</name>
    <dbReference type="NCBI Taxonomy" id="286115"/>
    <lineage>
        <taxon>Eukaryota</taxon>
        <taxon>Fungi</taxon>
        <taxon>Fungi incertae sedis</taxon>
        <taxon>Chytridiomycota</taxon>
        <taxon>Chytridiomycota incertae sedis</taxon>
        <taxon>Chytridiomycetes</taxon>
        <taxon>Synchytriales</taxon>
        <taxon>Synchytriaceae</taxon>
        <taxon>Synchytrium</taxon>
    </lineage>
</organism>
<dbReference type="STRING" id="286115.A0A507BWF9"/>
<feature type="region of interest" description="Disordered" evidence="1">
    <location>
        <begin position="1"/>
        <end position="56"/>
    </location>
</feature>
<evidence type="ECO:0000313" key="3">
    <source>
        <dbReference type="Proteomes" id="UP000317494"/>
    </source>
</evidence>
<evidence type="ECO:0000313" key="2">
    <source>
        <dbReference type="EMBL" id="TPX31451.1"/>
    </source>
</evidence>
<feature type="compositionally biased region" description="Polar residues" evidence="1">
    <location>
        <begin position="15"/>
        <end position="29"/>
    </location>
</feature>
<gene>
    <name evidence="2" type="ORF">SeMB42_g07755</name>
</gene>
<comment type="caution">
    <text evidence="2">The sequence shown here is derived from an EMBL/GenBank/DDBJ whole genome shotgun (WGS) entry which is preliminary data.</text>
</comment>